<dbReference type="PANTHER" id="PTHR43471">
    <property type="entry name" value="ABC TRANSPORTER PERMEASE"/>
    <property type="match status" value="1"/>
</dbReference>
<dbReference type="Proteomes" id="UP001210339">
    <property type="component" value="Chromosome"/>
</dbReference>
<reference evidence="2 3" key="1">
    <citation type="submission" date="2023-01" db="EMBL/GenBank/DDBJ databases">
        <authorList>
            <person name="Lee S.H."/>
            <person name="Jung H.S."/>
            <person name="Yun J.U."/>
        </authorList>
    </citation>
    <scope>NUCLEOTIDE SEQUENCE [LARGE SCALE GENOMIC DNA]</scope>
    <source>
        <strain evidence="2 3">CBA3646</strain>
    </source>
</reference>
<keyword evidence="1" id="KW-1133">Transmembrane helix</keyword>
<protein>
    <submittedName>
        <fullName evidence="2">ABC transporter permease subunit</fullName>
    </submittedName>
</protein>
<keyword evidence="1" id="KW-0472">Membrane</keyword>
<feature type="transmembrane region" description="Helical" evidence="1">
    <location>
        <begin position="200"/>
        <end position="227"/>
    </location>
</feature>
<proteinExistence type="predicted"/>
<feature type="transmembrane region" description="Helical" evidence="1">
    <location>
        <begin position="247"/>
        <end position="265"/>
    </location>
</feature>
<evidence type="ECO:0000313" key="3">
    <source>
        <dbReference type="Proteomes" id="UP001210339"/>
    </source>
</evidence>
<feature type="transmembrane region" description="Helical" evidence="1">
    <location>
        <begin position="167"/>
        <end position="188"/>
    </location>
</feature>
<feature type="transmembrane region" description="Helical" evidence="1">
    <location>
        <begin position="14"/>
        <end position="35"/>
    </location>
</feature>
<organism evidence="2 3">
    <name type="scientific">Peptoniphilus equinus</name>
    <dbReference type="NCBI Taxonomy" id="3016343"/>
    <lineage>
        <taxon>Bacteria</taxon>
        <taxon>Bacillati</taxon>
        <taxon>Bacillota</taxon>
        <taxon>Tissierellia</taxon>
        <taxon>Tissierellales</taxon>
        <taxon>Peptoniphilaceae</taxon>
        <taxon>Peptoniphilus</taxon>
    </lineage>
</organism>
<feature type="transmembrane region" description="Helical" evidence="1">
    <location>
        <begin position="123"/>
        <end position="147"/>
    </location>
</feature>
<evidence type="ECO:0000256" key="1">
    <source>
        <dbReference type="SAM" id="Phobius"/>
    </source>
</evidence>
<evidence type="ECO:0000313" key="2">
    <source>
        <dbReference type="EMBL" id="WBW50665.1"/>
    </source>
</evidence>
<name>A0ABY7QX41_9FIRM</name>
<dbReference type="RefSeq" id="WP_271192190.1">
    <property type="nucleotide sequence ID" value="NZ_CP115667.1"/>
</dbReference>
<accession>A0ABY7QX41</accession>
<gene>
    <name evidence="2" type="ORF">O6R05_03705</name>
</gene>
<dbReference type="PANTHER" id="PTHR43471:SF12">
    <property type="entry name" value="HYPOTHETICAL MEMBRANE PROTEIN, CONSERVED"/>
    <property type="match status" value="1"/>
</dbReference>
<keyword evidence="1" id="KW-0812">Transmembrane</keyword>
<feature type="transmembrane region" description="Helical" evidence="1">
    <location>
        <begin position="76"/>
        <end position="97"/>
    </location>
</feature>
<dbReference type="Pfam" id="PF12679">
    <property type="entry name" value="ABC2_membrane_2"/>
    <property type="match status" value="1"/>
</dbReference>
<keyword evidence="3" id="KW-1185">Reference proteome</keyword>
<dbReference type="EMBL" id="CP115667">
    <property type="protein sequence ID" value="WBW50665.1"/>
    <property type="molecule type" value="Genomic_DNA"/>
</dbReference>
<sequence>MIFSREFKYNTSKLFAWLVVIGILAGLLLATYPIMLDGNMKSIFDSFVGSMSPKTASVLGLQQMDYGDPSQYTAFIYQYLAVFLVMFAMQLGASALAREQSSGSIEYIYSNPISRSEIVSGKFFANLLSYLILMILLGVCSFFVMMVLTRDNGAIDSTTFIYDLVKIFGSLFLSGFVFMTIGMFFSALSRSATLTDATSVLFVLLIVIATVFGKLYGGVLTTVVTKFPMEVFSPVKFLMEEFSLTDIGINVVVAVLFMLLTYLIYNSKELNY</sequence>